<keyword evidence="2" id="KW-1185">Reference proteome</keyword>
<protein>
    <submittedName>
        <fullName evidence="3">Uncharacterized protein</fullName>
    </submittedName>
</protein>
<reference evidence="3" key="1">
    <citation type="submission" date="2022-11" db="UniProtKB">
        <authorList>
            <consortium name="WormBaseParasite"/>
        </authorList>
    </citation>
    <scope>IDENTIFICATION</scope>
</reference>
<evidence type="ECO:0000313" key="3">
    <source>
        <dbReference type="WBParaSite" id="PSU_v2.g13494.t1"/>
    </source>
</evidence>
<feature type="compositionally biased region" description="Low complexity" evidence="1">
    <location>
        <begin position="199"/>
        <end position="213"/>
    </location>
</feature>
<dbReference type="Proteomes" id="UP000887577">
    <property type="component" value="Unplaced"/>
</dbReference>
<dbReference type="AlphaFoldDB" id="A0A914Y2M8"/>
<evidence type="ECO:0000256" key="1">
    <source>
        <dbReference type="SAM" id="MobiDB-lite"/>
    </source>
</evidence>
<name>A0A914Y2M8_9BILA</name>
<sequence>MGAFSLCALIFPIFQKWVRREKSSGFQLSPESAKSVKSLKQASGIFTEIVVEYVIARPSAPWSEQLLLGCLHLLNEFIAHSSQAISGIGTACLRHLIQSISEHLTEPSWKIISFSLWRTTSITLSPLRRICFHYFSESSDLGGDIGEVSVGVRKEDSDRDHAELQIMAKQVFTILEDSAPTIVAASIRTSRTTVGSMDSTPNTPSSPIPSNSSISTRQLPYVFKLCKKDSPNPESLSLEDIVISLLNQQVLIQLFSGILLGEQSQILSNGAFTTNNPTTTTKEPSKRSKNDKNTLFTKAPTKSIGILLHCLESITTVAALFDDRPAVKLLFQKLCGLEQNANLYKYTIASQSVKLVSIYEIARNEESDSENDKKEHTKILERSLRSLLEGLKKYDEEAATNKLASFARDRLDQKIKISLVENNEKIVDGIKIFSIVGTAKCLEEYKKQKRVDSLPSRSRANPFFGKMDSTTRAPTASSASSCSAVTPNERLQLSQLCDLDLRILAYSEIIALCIEKFVSDETAIFARLLPILSPITVDFLRIATNLRARNCIADFISRLCNDHEKSDNNDNINLSEE</sequence>
<organism evidence="2 3">
    <name type="scientific">Panagrolaimus superbus</name>
    <dbReference type="NCBI Taxonomy" id="310955"/>
    <lineage>
        <taxon>Eukaryota</taxon>
        <taxon>Metazoa</taxon>
        <taxon>Ecdysozoa</taxon>
        <taxon>Nematoda</taxon>
        <taxon>Chromadorea</taxon>
        <taxon>Rhabditida</taxon>
        <taxon>Tylenchina</taxon>
        <taxon>Panagrolaimomorpha</taxon>
        <taxon>Panagrolaimoidea</taxon>
        <taxon>Panagrolaimidae</taxon>
        <taxon>Panagrolaimus</taxon>
    </lineage>
</organism>
<feature type="compositionally biased region" description="Basic and acidic residues" evidence="1">
    <location>
        <begin position="283"/>
        <end position="292"/>
    </location>
</feature>
<evidence type="ECO:0000313" key="2">
    <source>
        <dbReference type="Proteomes" id="UP000887577"/>
    </source>
</evidence>
<proteinExistence type="predicted"/>
<feature type="region of interest" description="Disordered" evidence="1">
    <location>
        <begin position="193"/>
        <end position="213"/>
    </location>
</feature>
<dbReference type="WBParaSite" id="PSU_v2.g13494.t1">
    <property type="protein sequence ID" value="PSU_v2.g13494.t1"/>
    <property type="gene ID" value="PSU_v2.g13494"/>
</dbReference>
<accession>A0A914Y2M8</accession>
<feature type="region of interest" description="Disordered" evidence="1">
    <location>
        <begin position="271"/>
        <end position="293"/>
    </location>
</feature>